<keyword evidence="5 10" id="KW-0472">Membrane</keyword>
<dbReference type="PANTHER" id="PTHR33021:SF234">
    <property type="entry name" value="EARLY NODULIN-LIKE PROTEIN 7"/>
    <property type="match status" value="1"/>
</dbReference>
<feature type="chain" id="PRO_5015508688" evidence="11">
    <location>
        <begin position="23"/>
        <end position="188"/>
    </location>
</feature>
<comment type="similarity">
    <text evidence="9">Belongs to the early nodulin-like (ENODL) family.</text>
</comment>
<evidence type="ECO:0000256" key="1">
    <source>
        <dbReference type="ARBA" id="ARBA00004609"/>
    </source>
</evidence>
<keyword evidence="4 11" id="KW-0732">Signal</keyword>
<keyword evidence="10" id="KW-1133">Transmembrane helix</keyword>
<comment type="caution">
    <text evidence="13">The sequence shown here is derived from an EMBL/GenBank/DDBJ whole genome shotgun (WGS) entry which is preliminary data.</text>
</comment>
<keyword evidence="10" id="KW-0812">Transmembrane</keyword>
<reference evidence="13 14" key="1">
    <citation type="journal article" date="2018" name="Mol. Plant">
        <title>The genome of Artemisia annua provides insight into the evolution of Asteraceae family and artemisinin biosynthesis.</title>
        <authorList>
            <person name="Shen Q."/>
            <person name="Zhang L."/>
            <person name="Liao Z."/>
            <person name="Wang S."/>
            <person name="Yan T."/>
            <person name="Shi P."/>
            <person name="Liu M."/>
            <person name="Fu X."/>
            <person name="Pan Q."/>
            <person name="Wang Y."/>
            <person name="Lv Z."/>
            <person name="Lu X."/>
            <person name="Zhang F."/>
            <person name="Jiang W."/>
            <person name="Ma Y."/>
            <person name="Chen M."/>
            <person name="Hao X."/>
            <person name="Li L."/>
            <person name="Tang Y."/>
            <person name="Lv G."/>
            <person name="Zhou Y."/>
            <person name="Sun X."/>
            <person name="Brodelius P.E."/>
            <person name="Rose J.K.C."/>
            <person name="Tang K."/>
        </authorList>
    </citation>
    <scope>NUCLEOTIDE SEQUENCE [LARGE SCALE GENOMIC DNA]</scope>
    <source>
        <strain evidence="14">cv. Huhao1</strain>
        <tissue evidence="13">Leaf</tissue>
    </source>
</reference>
<dbReference type="AlphaFoldDB" id="A0A2U1KEN7"/>
<dbReference type="GO" id="GO:0098552">
    <property type="term" value="C:side of membrane"/>
    <property type="evidence" value="ECO:0007669"/>
    <property type="project" value="UniProtKB-KW"/>
</dbReference>
<keyword evidence="8" id="KW-0449">Lipoprotein</keyword>
<dbReference type="Proteomes" id="UP000245207">
    <property type="component" value="Unassembled WGS sequence"/>
</dbReference>
<sequence length="188" mass="20257">MPSSFTCLAIVFIACAMTIVAGKEYQVGGAVGWRIPAANETELYNVWASRRRFHIGDTLRFRYTDSVVIVEKYGFFHCDASQPIVYYNTGDTLVNLDKLGAFYFISGSEQRCNKGQKMIVNVTAARYHPPTIASAPNYDPYHDAVAPAPSQGSGPSTSLDTGLAVSVSASTMAYVVALAGLGLCLVQP</sequence>
<dbReference type="InterPro" id="IPR039391">
    <property type="entry name" value="Phytocyanin-like"/>
</dbReference>
<dbReference type="GO" id="GO:0005886">
    <property type="term" value="C:plasma membrane"/>
    <property type="evidence" value="ECO:0007669"/>
    <property type="project" value="UniProtKB-SubCell"/>
</dbReference>
<evidence type="ECO:0000256" key="10">
    <source>
        <dbReference type="SAM" id="Phobius"/>
    </source>
</evidence>
<evidence type="ECO:0000256" key="2">
    <source>
        <dbReference type="ARBA" id="ARBA00022475"/>
    </source>
</evidence>
<dbReference type="Gene3D" id="2.60.40.420">
    <property type="entry name" value="Cupredoxins - blue copper proteins"/>
    <property type="match status" value="1"/>
</dbReference>
<evidence type="ECO:0000256" key="7">
    <source>
        <dbReference type="ARBA" id="ARBA00023180"/>
    </source>
</evidence>
<keyword evidence="7" id="KW-0325">Glycoprotein</keyword>
<evidence type="ECO:0000256" key="9">
    <source>
        <dbReference type="ARBA" id="ARBA00035011"/>
    </source>
</evidence>
<accession>A0A2U1KEN7</accession>
<dbReference type="GO" id="GO:0009055">
    <property type="term" value="F:electron transfer activity"/>
    <property type="evidence" value="ECO:0007669"/>
    <property type="project" value="InterPro"/>
</dbReference>
<dbReference type="STRING" id="35608.A0A2U1KEN7"/>
<dbReference type="OrthoDB" id="1933543at2759"/>
<dbReference type="EMBL" id="PKPP01020410">
    <property type="protein sequence ID" value="PWA35236.1"/>
    <property type="molecule type" value="Genomic_DNA"/>
</dbReference>
<dbReference type="PROSITE" id="PS51485">
    <property type="entry name" value="PHYTOCYANIN"/>
    <property type="match status" value="1"/>
</dbReference>
<dbReference type="FunFam" id="2.60.40.420:FF:000010">
    <property type="entry name" value="Early nodulin-like protein 1"/>
    <property type="match status" value="1"/>
</dbReference>
<evidence type="ECO:0000259" key="12">
    <source>
        <dbReference type="PROSITE" id="PS51485"/>
    </source>
</evidence>
<gene>
    <name evidence="13" type="ORF">CTI12_AA611470</name>
</gene>
<keyword evidence="6" id="KW-1015">Disulfide bond</keyword>
<name>A0A2U1KEN7_ARTAN</name>
<evidence type="ECO:0000313" key="13">
    <source>
        <dbReference type="EMBL" id="PWA35236.1"/>
    </source>
</evidence>
<comment type="subcellular location">
    <subcellularLocation>
        <location evidence="1">Cell membrane</location>
        <topology evidence="1">Lipid-anchor</topology>
        <topology evidence="1">GPI-anchor</topology>
    </subcellularLocation>
</comment>
<protein>
    <submittedName>
        <fullName evidence="13">Cupredoxin</fullName>
    </submittedName>
</protein>
<keyword evidence="14" id="KW-1185">Reference proteome</keyword>
<feature type="transmembrane region" description="Helical" evidence="10">
    <location>
        <begin position="163"/>
        <end position="186"/>
    </location>
</feature>
<proteinExistence type="inferred from homology"/>
<organism evidence="13 14">
    <name type="scientific">Artemisia annua</name>
    <name type="common">Sweet wormwood</name>
    <dbReference type="NCBI Taxonomy" id="35608"/>
    <lineage>
        <taxon>Eukaryota</taxon>
        <taxon>Viridiplantae</taxon>
        <taxon>Streptophyta</taxon>
        <taxon>Embryophyta</taxon>
        <taxon>Tracheophyta</taxon>
        <taxon>Spermatophyta</taxon>
        <taxon>Magnoliopsida</taxon>
        <taxon>eudicotyledons</taxon>
        <taxon>Gunneridae</taxon>
        <taxon>Pentapetalae</taxon>
        <taxon>asterids</taxon>
        <taxon>campanulids</taxon>
        <taxon>Asterales</taxon>
        <taxon>Asteraceae</taxon>
        <taxon>Asteroideae</taxon>
        <taxon>Anthemideae</taxon>
        <taxon>Artemisiinae</taxon>
        <taxon>Artemisia</taxon>
    </lineage>
</organism>
<dbReference type="InterPro" id="IPR008972">
    <property type="entry name" value="Cupredoxin"/>
</dbReference>
<dbReference type="PANTHER" id="PTHR33021">
    <property type="entry name" value="BLUE COPPER PROTEIN"/>
    <property type="match status" value="1"/>
</dbReference>
<feature type="domain" description="Phytocyanin" evidence="12">
    <location>
        <begin position="23"/>
        <end position="124"/>
    </location>
</feature>
<keyword evidence="2" id="KW-1003">Cell membrane</keyword>
<evidence type="ECO:0000256" key="5">
    <source>
        <dbReference type="ARBA" id="ARBA00023136"/>
    </source>
</evidence>
<evidence type="ECO:0000256" key="6">
    <source>
        <dbReference type="ARBA" id="ARBA00023157"/>
    </source>
</evidence>
<evidence type="ECO:0000256" key="8">
    <source>
        <dbReference type="ARBA" id="ARBA00023288"/>
    </source>
</evidence>
<dbReference type="InterPro" id="IPR041846">
    <property type="entry name" value="ENL_dom"/>
</dbReference>
<evidence type="ECO:0000256" key="3">
    <source>
        <dbReference type="ARBA" id="ARBA00022622"/>
    </source>
</evidence>
<dbReference type="InterPro" id="IPR003245">
    <property type="entry name" value="Phytocyanin_dom"/>
</dbReference>
<feature type="signal peptide" evidence="11">
    <location>
        <begin position="1"/>
        <end position="22"/>
    </location>
</feature>
<evidence type="ECO:0000256" key="4">
    <source>
        <dbReference type="ARBA" id="ARBA00022729"/>
    </source>
</evidence>
<dbReference type="Pfam" id="PF02298">
    <property type="entry name" value="Cu_bind_like"/>
    <property type="match status" value="1"/>
</dbReference>
<keyword evidence="3" id="KW-0336">GPI-anchor</keyword>
<dbReference type="SUPFAM" id="SSF49503">
    <property type="entry name" value="Cupredoxins"/>
    <property type="match status" value="1"/>
</dbReference>
<evidence type="ECO:0000313" key="14">
    <source>
        <dbReference type="Proteomes" id="UP000245207"/>
    </source>
</evidence>
<dbReference type="CDD" id="cd11019">
    <property type="entry name" value="OsENODL1_like"/>
    <property type="match status" value="1"/>
</dbReference>
<evidence type="ECO:0000256" key="11">
    <source>
        <dbReference type="SAM" id="SignalP"/>
    </source>
</evidence>